<feature type="binding site" evidence="10">
    <location>
        <position position="230"/>
    </location>
    <ligand>
        <name>Ca(2+)</name>
        <dbReference type="ChEBI" id="CHEBI:29108"/>
        <label>1</label>
        <note>catalytic</note>
    </ligand>
</feature>
<feature type="binding site" evidence="10">
    <location>
        <position position="130"/>
    </location>
    <ligand>
        <name>Ca(2+)</name>
        <dbReference type="ChEBI" id="CHEBI:29108"/>
        <label>1</label>
        <note>catalytic</note>
    </ligand>
</feature>
<dbReference type="PANTHER" id="PTHR11799:SF12">
    <property type="entry name" value="PARAOXONASE-RELATED"/>
    <property type="match status" value="1"/>
</dbReference>
<evidence type="ECO:0000256" key="1">
    <source>
        <dbReference type="ARBA" id="ARBA00000368"/>
    </source>
</evidence>
<evidence type="ECO:0000256" key="11">
    <source>
        <dbReference type="PIRSR" id="PIRSR602640-4"/>
    </source>
</evidence>
<evidence type="ECO:0000256" key="6">
    <source>
        <dbReference type="ARBA" id="ARBA00022837"/>
    </source>
</evidence>
<evidence type="ECO:0000313" key="13">
    <source>
        <dbReference type="EMBL" id="KAJ3598156.1"/>
    </source>
</evidence>
<keyword evidence="3 10" id="KW-0479">Metal-binding</keyword>
<evidence type="ECO:0000256" key="4">
    <source>
        <dbReference type="ARBA" id="ARBA00022729"/>
    </source>
</evidence>
<evidence type="ECO:0000256" key="3">
    <source>
        <dbReference type="ARBA" id="ARBA00022723"/>
    </source>
</evidence>
<reference evidence="13" key="1">
    <citation type="submission" date="2022-07" db="EMBL/GenBank/DDBJ databases">
        <title>Chromosome-level genome of Muraenolepis orangiensis.</title>
        <authorList>
            <person name="Kim J."/>
        </authorList>
    </citation>
    <scope>NUCLEOTIDE SEQUENCE</scope>
    <source>
        <strain evidence="13">KU_S4_2022</strain>
        <tissue evidence="13">Muscle</tissue>
    </source>
</reference>
<dbReference type="InterPro" id="IPR002640">
    <property type="entry name" value="Arylesterase"/>
</dbReference>
<dbReference type="InterPro" id="IPR011042">
    <property type="entry name" value="6-blade_b-propeller_TolB-like"/>
</dbReference>
<dbReference type="GO" id="GO:0046872">
    <property type="term" value="F:metal ion binding"/>
    <property type="evidence" value="ECO:0007669"/>
    <property type="project" value="UniProtKB-KW"/>
</dbReference>
<evidence type="ECO:0000256" key="12">
    <source>
        <dbReference type="RuleBase" id="RU368025"/>
    </source>
</evidence>
<dbReference type="Pfam" id="PF01731">
    <property type="entry name" value="Arylesterase"/>
    <property type="match status" value="1"/>
</dbReference>
<protein>
    <recommendedName>
        <fullName evidence="12">Paraoxonase</fullName>
        <ecNumber evidence="12">3.1.1.2</ecNumber>
    </recommendedName>
</protein>
<comment type="caution">
    <text evidence="13">The sequence shown here is derived from an EMBL/GenBank/DDBJ whole genome shotgun (WGS) entry which is preliminary data.</text>
</comment>
<feature type="binding site" evidence="10">
    <location>
        <position position="77"/>
    </location>
    <ligand>
        <name>Ca(2+)</name>
        <dbReference type="ChEBI" id="CHEBI:29108"/>
        <label>1</label>
        <note>catalytic</note>
    </ligand>
</feature>
<organism evidence="13 14">
    <name type="scientific">Muraenolepis orangiensis</name>
    <name type="common">Patagonian moray cod</name>
    <dbReference type="NCBI Taxonomy" id="630683"/>
    <lineage>
        <taxon>Eukaryota</taxon>
        <taxon>Metazoa</taxon>
        <taxon>Chordata</taxon>
        <taxon>Craniata</taxon>
        <taxon>Vertebrata</taxon>
        <taxon>Euteleostomi</taxon>
        <taxon>Actinopterygii</taxon>
        <taxon>Neopterygii</taxon>
        <taxon>Teleostei</taxon>
        <taxon>Neoteleostei</taxon>
        <taxon>Acanthomorphata</taxon>
        <taxon>Zeiogadaria</taxon>
        <taxon>Gadariae</taxon>
        <taxon>Gadiformes</taxon>
        <taxon>Muraenolepidoidei</taxon>
        <taxon>Muraenolepididae</taxon>
        <taxon>Muraenolepis</taxon>
    </lineage>
</organism>
<dbReference type="GO" id="GO:0004064">
    <property type="term" value="F:arylesterase activity"/>
    <property type="evidence" value="ECO:0007669"/>
    <property type="project" value="UniProtKB-UniRule"/>
</dbReference>
<evidence type="ECO:0000256" key="5">
    <source>
        <dbReference type="ARBA" id="ARBA00022801"/>
    </source>
</evidence>
<keyword evidence="14" id="KW-1185">Reference proteome</keyword>
<dbReference type="PRINTS" id="PR01785">
    <property type="entry name" value="PARAOXONASE"/>
</dbReference>
<keyword evidence="4" id="KW-0732">Signal</keyword>
<gene>
    <name evidence="13" type="ORF">NHX12_001669</name>
</gene>
<feature type="glycosylation site" description="N-linked (GlcNAc...) asparagine" evidence="11">
    <location>
        <position position="285"/>
    </location>
</feature>
<evidence type="ECO:0000313" key="14">
    <source>
        <dbReference type="Proteomes" id="UP001148018"/>
    </source>
</evidence>
<accession>A0A9Q0E2J8</accession>
<dbReference type="FunFam" id="2.120.10.30:FF:000023">
    <property type="entry name" value="Serum paraoxonase/arylesterase 2"/>
    <property type="match status" value="1"/>
</dbReference>
<feature type="active site" description="Proton acceptor" evidence="9">
    <location>
        <position position="75"/>
    </location>
</feature>
<comment type="catalytic activity">
    <reaction evidence="1 12">
        <text>a phenyl acetate + H2O = a phenol + acetate + H(+)</text>
        <dbReference type="Rhea" id="RHEA:17309"/>
        <dbReference type="ChEBI" id="CHEBI:15377"/>
        <dbReference type="ChEBI" id="CHEBI:15378"/>
        <dbReference type="ChEBI" id="CHEBI:30089"/>
        <dbReference type="ChEBI" id="CHEBI:33853"/>
        <dbReference type="ChEBI" id="CHEBI:140310"/>
        <dbReference type="EC" id="3.1.1.2"/>
    </reaction>
</comment>
<dbReference type="Gene3D" id="2.120.10.30">
    <property type="entry name" value="TolB, C-terminal domain"/>
    <property type="match status" value="1"/>
</dbReference>
<evidence type="ECO:0000256" key="8">
    <source>
        <dbReference type="ARBA" id="ARBA00023180"/>
    </source>
</evidence>
<dbReference type="AlphaFoldDB" id="A0A9Q0E2J8"/>
<sequence>MSRLCPDVGPQPMDVQMTSSSDALLDLFEGLKYDGLPAFSDGPGKIFSMDLKDPRLKAVELRMSRNFDADSFNPHGISTFTDQSDDSVYLFVVNHPEQKSQVEIFKYIEEDHALVYLKSIKHALLNSVNDIVAVGPESFYATNDHYFNQKTLQHLEPWLGLSWCSLVLYTPQDVRVVSDGYTSANGINISPDKRHVYAMDILDHSVRVLERKEDNSLITLKSVAVGSLCDNIEVDQTTGDLWLGCHPNGWKLFLSDPQDPPGSEVIRIQNILSEHPKVSQVYADNGSVLIGSSVAAPYRGKLLIGSVYHNALCCDLRPTDLN</sequence>
<dbReference type="OrthoDB" id="423498at2759"/>
<dbReference type="InterPro" id="IPR051288">
    <property type="entry name" value="Serum_paraoxonase/arylesterase"/>
</dbReference>
<dbReference type="EC" id="3.1.1.2" evidence="12"/>
<dbReference type="EMBL" id="JANIIK010000109">
    <property type="protein sequence ID" value="KAJ3598156.1"/>
    <property type="molecule type" value="Genomic_DNA"/>
</dbReference>
<feature type="binding site" evidence="10">
    <location>
        <position position="231"/>
    </location>
    <ligand>
        <name>Ca(2+)</name>
        <dbReference type="ChEBI" id="CHEBI:29108"/>
        <label>1</label>
        <note>catalytic</note>
    </ligand>
</feature>
<dbReference type="SUPFAM" id="SSF63829">
    <property type="entry name" value="Calcium-dependent phosphotriesterase"/>
    <property type="match status" value="1"/>
</dbReference>
<comment type="cofactor">
    <cofactor evidence="10 12">
        <name>Ca(2+)</name>
        <dbReference type="ChEBI" id="CHEBI:29108"/>
    </cofactor>
    <text evidence="10 12">Binds 2 calcium ions per subunit.</text>
</comment>
<name>A0A9Q0E2J8_9TELE</name>
<evidence type="ECO:0000256" key="2">
    <source>
        <dbReference type="ARBA" id="ARBA00008595"/>
    </source>
</evidence>
<proteinExistence type="inferred from homology"/>
<keyword evidence="7 12" id="KW-1015">Disulfide bond</keyword>
<keyword evidence="5 12" id="KW-0378">Hydrolase</keyword>
<comment type="PTM">
    <text evidence="11">Glycosylated.</text>
</comment>
<evidence type="ECO:0000256" key="10">
    <source>
        <dbReference type="PIRSR" id="PIRSR602640-2"/>
    </source>
</evidence>
<evidence type="ECO:0000256" key="9">
    <source>
        <dbReference type="PIRSR" id="PIRSR602640-1"/>
    </source>
</evidence>
<feature type="binding site" evidence="10">
    <location>
        <position position="185"/>
    </location>
    <ligand>
        <name>Ca(2+)</name>
        <dbReference type="ChEBI" id="CHEBI:29108"/>
        <label>1</label>
        <note>catalytic</note>
    </ligand>
</feature>
<evidence type="ECO:0000256" key="7">
    <source>
        <dbReference type="ARBA" id="ARBA00023157"/>
    </source>
</evidence>
<dbReference type="Proteomes" id="UP001148018">
    <property type="component" value="Unassembled WGS sequence"/>
</dbReference>
<dbReference type="PANTHER" id="PTHR11799">
    <property type="entry name" value="PARAOXONASE"/>
    <property type="match status" value="1"/>
</dbReference>
<keyword evidence="8 11" id="KW-0325">Glycoprotein</keyword>
<feature type="binding site" evidence="10">
    <location>
        <position position="129"/>
    </location>
    <ligand>
        <name>Ca(2+)</name>
        <dbReference type="ChEBI" id="CHEBI:29108"/>
        <label>1</label>
        <note>catalytic</note>
    </ligand>
</feature>
<comment type="similarity">
    <text evidence="2 12">Belongs to the paraoxonase family.</text>
</comment>
<keyword evidence="6 10" id="KW-0106">Calcium</keyword>